<gene>
    <name evidence="5" type="ORF">TrVE_jg11506</name>
</gene>
<feature type="short sequence motif" description="GXSXG" evidence="2">
    <location>
        <begin position="34"/>
        <end position="38"/>
    </location>
</feature>
<protein>
    <recommendedName>
        <fullName evidence="4">PNPLA domain-containing protein</fullName>
    </recommendedName>
</protein>
<reference evidence="6" key="1">
    <citation type="journal article" date="2023" name="Commun. Biol.">
        <title>Genome analysis of Parmales, the sister group of diatoms, reveals the evolutionary specialization of diatoms from phago-mixotrophs to photoautotrophs.</title>
        <authorList>
            <person name="Ban H."/>
            <person name="Sato S."/>
            <person name="Yoshikawa S."/>
            <person name="Yamada K."/>
            <person name="Nakamura Y."/>
            <person name="Ichinomiya M."/>
            <person name="Sato N."/>
            <person name="Blanc-Mathieu R."/>
            <person name="Endo H."/>
            <person name="Kuwata A."/>
            <person name="Ogata H."/>
        </authorList>
    </citation>
    <scope>NUCLEOTIDE SEQUENCE [LARGE SCALE GENOMIC DNA]</scope>
    <source>
        <strain evidence="6">NIES 3699</strain>
    </source>
</reference>
<name>A0A9W7C509_9STRA</name>
<dbReference type="SUPFAM" id="SSF52151">
    <property type="entry name" value="FabD/lysophospholipase-like"/>
    <property type="match status" value="1"/>
</dbReference>
<dbReference type="Proteomes" id="UP001165160">
    <property type="component" value="Unassembled WGS sequence"/>
</dbReference>
<keyword evidence="6" id="KW-1185">Reference proteome</keyword>
<evidence type="ECO:0000256" key="3">
    <source>
        <dbReference type="SAM" id="Phobius"/>
    </source>
</evidence>
<dbReference type="EMBL" id="BRXX01000273">
    <property type="protein sequence ID" value="GMI02022.1"/>
    <property type="molecule type" value="Genomic_DNA"/>
</dbReference>
<dbReference type="InterPro" id="IPR016035">
    <property type="entry name" value="Acyl_Trfase/lysoPLipase"/>
</dbReference>
<comment type="caution">
    <text evidence="5">The sequence shown here is derived from an EMBL/GenBank/DDBJ whole genome shotgun (WGS) entry which is preliminary data.</text>
</comment>
<feature type="short sequence motif" description="GXGXXG" evidence="2">
    <location>
        <begin position="5"/>
        <end position="10"/>
    </location>
</feature>
<keyword evidence="3" id="KW-0472">Membrane</keyword>
<keyword evidence="3" id="KW-0812">Transmembrane</keyword>
<sequence length="435" mass="47544">MSLEGGGVKGIAYGGVAMALEQIDFLDHIEGFSGSSAGSQAAALLAAGYTGRELMEELVSMDFNSLLDSATTSNSNNMFSVTNPLDDLKGLIEKFGWFKGEVLEREIDRLIEKKTKLKGTTFKQLLEFNGKRLRVTATCVTTQRLLWLDAESYPDMPISKAVHASSAIPFFFQPVSYDGLLLVDGGCIRNLPHDAFQGNAGSMLALSLRHGGADLKALENRNITSLLEFSSQLAETLLFGPDSANSLTMMKADDNEKLDLISIDYGTVGTVDFGLSQVRKLWLVEQGWNATANRLSECRGKVIPPPPWFIQMKHSAERLSEIENEKELPDEIKKGLDDVKASLDAFALDFEACMHSKSDVAQCGLQAGKGVVDGGILEVLRDLAKLIMRDKRVIGVMVLLFGGSMGILAFALIGWKTWRGGREGPKKKNEKKKKI</sequence>
<feature type="short sequence motif" description="DGA/G" evidence="2">
    <location>
        <begin position="184"/>
        <end position="186"/>
    </location>
</feature>
<dbReference type="GO" id="GO:0016787">
    <property type="term" value="F:hydrolase activity"/>
    <property type="evidence" value="ECO:0007669"/>
    <property type="project" value="UniProtKB-UniRule"/>
</dbReference>
<organism evidence="5 6">
    <name type="scientific">Triparma verrucosa</name>
    <dbReference type="NCBI Taxonomy" id="1606542"/>
    <lineage>
        <taxon>Eukaryota</taxon>
        <taxon>Sar</taxon>
        <taxon>Stramenopiles</taxon>
        <taxon>Ochrophyta</taxon>
        <taxon>Bolidophyceae</taxon>
        <taxon>Parmales</taxon>
        <taxon>Triparmaceae</taxon>
        <taxon>Triparma</taxon>
    </lineage>
</organism>
<dbReference type="PANTHER" id="PTHR46394">
    <property type="entry name" value="ANNEXIN"/>
    <property type="match status" value="1"/>
</dbReference>
<proteinExistence type="predicted"/>
<dbReference type="PANTHER" id="PTHR46394:SF1">
    <property type="entry name" value="PNPLA DOMAIN-CONTAINING PROTEIN"/>
    <property type="match status" value="1"/>
</dbReference>
<dbReference type="Gene3D" id="3.40.1090.10">
    <property type="entry name" value="Cytosolic phospholipase A2 catalytic domain"/>
    <property type="match status" value="2"/>
</dbReference>
<evidence type="ECO:0000313" key="5">
    <source>
        <dbReference type="EMBL" id="GMI02022.1"/>
    </source>
</evidence>
<dbReference type="InterPro" id="IPR002641">
    <property type="entry name" value="PNPLA_dom"/>
</dbReference>
<dbReference type="Pfam" id="PF01734">
    <property type="entry name" value="Patatin"/>
    <property type="match status" value="1"/>
</dbReference>
<feature type="active site" description="Nucleophile" evidence="2">
    <location>
        <position position="36"/>
    </location>
</feature>
<keyword evidence="2" id="KW-0378">Hydrolase</keyword>
<evidence type="ECO:0000256" key="1">
    <source>
        <dbReference type="ARBA" id="ARBA00023098"/>
    </source>
</evidence>
<dbReference type="InterPro" id="IPR052580">
    <property type="entry name" value="Lipid_Hydrolase"/>
</dbReference>
<evidence type="ECO:0000259" key="4">
    <source>
        <dbReference type="PROSITE" id="PS51635"/>
    </source>
</evidence>
<dbReference type="AlphaFoldDB" id="A0A9W7C509"/>
<feature type="active site" description="Proton acceptor" evidence="2">
    <location>
        <position position="184"/>
    </location>
</feature>
<evidence type="ECO:0000256" key="2">
    <source>
        <dbReference type="PROSITE-ProRule" id="PRU01161"/>
    </source>
</evidence>
<evidence type="ECO:0000313" key="6">
    <source>
        <dbReference type="Proteomes" id="UP001165160"/>
    </source>
</evidence>
<keyword evidence="3" id="KW-1133">Transmembrane helix</keyword>
<keyword evidence="2" id="KW-0442">Lipid degradation</keyword>
<keyword evidence="1 2" id="KW-0443">Lipid metabolism</keyword>
<accession>A0A9W7C509</accession>
<dbReference type="PROSITE" id="PS51635">
    <property type="entry name" value="PNPLA"/>
    <property type="match status" value="1"/>
</dbReference>
<dbReference type="CDD" id="cd07207">
    <property type="entry name" value="Pat_ExoU_VipD_like"/>
    <property type="match status" value="1"/>
</dbReference>
<feature type="domain" description="PNPLA" evidence="4">
    <location>
        <begin position="1"/>
        <end position="197"/>
    </location>
</feature>
<feature type="transmembrane region" description="Helical" evidence="3">
    <location>
        <begin position="393"/>
        <end position="415"/>
    </location>
</feature>
<dbReference type="GO" id="GO:0016042">
    <property type="term" value="P:lipid catabolic process"/>
    <property type="evidence" value="ECO:0007669"/>
    <property type="project" value="UniProtKB-UniRule"/>
</dbReference>